<keyword evidence="7 18" id="KW-0732">Signal</keyword>
<dbReference type="GO" id="GO:0005524">
    <property type="term" value="F:ATP binding"/>
    <property type="evidence" value="ECO:0007669"/>
    <property type="project" value="UniProtKB-UniRule"/>
</dbReference>
<keyword evidence="4" id="KW-1003">Cell membrane</keyword>
<dbReference type="InterPro" id="IPR011009">
    <property type="entry name" value="Kinase-like_dom_sf"/>
</dbReference>
<dbReference type="InterPro" id="IPR002902">
    <property type="entry name" value="GNK2"/>
</dbReference>
<dbReference type="EMBL" id="RWGY01000051">
    <property type="protein sequence ID" value="TVU06476.1"/>
    <property type="molecule type" value="Genomic_DNA"/>
</dbReference>
<evidence type="ECO:0000256" key="18">
    <source>
        <dbReference type="SAM" id="SignalP"/>
    </source>
</evidence>
<feature type="domain" description="Protein kinase" evidence="19">
    <location>
        <begin position="337"/>
        <end position="546"/>
    </location>
</feature>
<comment type="caution">
    <text evidence="21">The sequence shown here is derived from an EMBL/GenBank/DDBJ whole genome shotgun (WGS) entry which is preliminary data.</text>
</comment>
<dbReference type="InterPro" id="IPR000719">
    <property type="entry name" value="Prot_kinase_dom"/>
</dbReference>
<evidence type="ECO:0000313" key="21">
    <source>
        <dbReference type="EMBL" id="TVU06476.1"/>
    </source>
</evidence>
<dbReference type="Gene3D" id="3.30.430.20">
    <property type="entry name" value="Gnk2 domain, C-X8-C-X2-C motif"/>
    <property type="match status" value="2"/>
</dbReference>
<keyword evidence="10" id="KW-0418">Kinase</keyword>
<keyword evidence="12 17" id="KW-1133">Transmembrane helix</keyword>
<keyword evidence="22" id="KW-1185">Reference proteome</keyword>
<dbReference type="Gene3D" id="1.10.510.10">
    <property type="entry name" value="Transferase(Phosphotransferase) domain 1"/>
    <property type="match status" value="1"/>
</dbReference>
<dbReference type="PROSITE" id="PS00108">
    <property type="entry name" value="PROTEIN_KINASE_ST"/>
    <property type="match status" value="1"/>
</dbReference>
<evidence type="ECO:0000256" key="2">
    <source>
        <dbReference type="ARBA" id="ARBA00008536"/>
    </source>
</evidence>
<accession>A0A5J9T520</accession>
<dbReference type="PROSITE" id="PS50011">
    <property type="entry name" value="PROTEIN_KINASE_DOM"/>
    <property type="match status" value="1"/>
</dbReference>
<comment type="similarity">
    <text evidence="2">In the N-terminal section; belongs to the leguminous lectin family.</text>
</comment>
<dbReference type="GO" id="GO:0004672">
    <property type="term" value="F:protein kinase activity"/>
    <property type="evidence" value="ECO:0007669"/>
    <property type="project" value="InterPro"/>
</dbReference>
<keyword evidence="8" id="KW-0677">Repeat</keyword>
<dbReference type="Pfam" id="PF00069">
    <property type="entry name" value="Pkinase"/>
    <property type="match status" value="1"/>
</dbReference>
<evidence type="ECO:0000256" key="4">
    <source>
        <dbReference type="ARBA" id="ARBA00022475"/>
    </source>
</evidence>
<feature type="non-terminal residue" evidence="21">
    <location>
        <position position="1"/>
    </location>
</feature>
<evidence type="ECO:0000256" key="1">
    <source>
        <dbReference type="ARBA" id="ARBA00004251"/>
    </source>
</evidence>
<gene>
    <name evidence="21" type="ORF">EJB05_49693</name>
</gene>
<feature type="binding site" evidence="16">
    <location>
        <position position="366"/>
    </location>
    <ligand>
        <name>ATP</name>
        <dbReference type="ChEBI" id="CHEBI:30616"/>
    </ligand>
</feature>
<dbReference type="Gene3D" id="3.30.200.20">
    <property type="entry name" value="Phosphorylase Kinase, domain 1"/>
    <property type="match status" value="1"/>
</dbReference>
<keyword evidence="15" id="KW-0325">Glycoprotein</keyword>
<dbReference type="FunFam" id="3.30.200.20:FF:000168">
    <property type="entry name" value="L-type lectin-domain containing receptor kinase IX.1"/>
    <property type="match status" value="1"/>
</dbReference>
<proteinExistence type="inferred from homology"/>
<keyword evidence="14" id="KW-0675">Receptor</keyword>
<evidence type="ECO:0000256" key="6">
    <source>
        <dbReference type="ARBA" id="ARBA00022692"/>
    </source>
</evidence>
<feature type="domain" description="Gnk2-homologous" evidence="20">
    <location>
        <begin position="31"/>
        <end position="136"/>
    </location>
</feature>
<dbReference type="Proteomes" id="UP000324897">
    <property type="component" value="Unassembled WGS sequence"/>
</dbReference>
<dbReference type="OrthoDB" id="693273at2759"/>
<dbReference type="PANTHER" id="PTHR27007">
    <property type="match status" value="1"/>
</dbReference>
<evidence type="ECO:0000256" key="16">
    <source>
        <dbReference type="PROSITE-ProRule" id="PRU10141"/>
    </source>
</evidence>
<evidence type="ECO:0000256" key="11">
    <source>
        <dbReference type="ARBA" id="ARBA00022840"/>
    </source>
</evidence>
<dbReference type="InterPro" id="IPR038408">
    <property type="entry name" value="GNK2_sf"/>
</dbReference>
<keyword evidence="5" id="KW-0808">Transferase</keyword>
<evidence type="ECO:0000256" key="3">
    <source>
        <dbReference type="ARBA" id="ARBA00010217"/>
    </source>
</evidence>
<keyword evidence="11 16" id="KW-0067">ATP-binding</keyword>
<name>A0A5J9T520_9POAL</name>
<evidence type="ECO:0000256" key="7">
    <source>
        <dbReference type="ARBA" id="ARBA00022729"/>
    </source>
</evidence>
<dbReference type="SUPFAM" id="SSF56112">
    <property type="entry name" value="Protein kinase-like (PK-like)"/>
    <property type="match status" value="1"/>
</dbReference>
<protein>
    <recommendedName>
        <fullName evidence="23">Protein kinase domain-containing protein</fullName>
    </recommendedName>
</protein>
<dbReference type="PROSITE" id="PS00107">
    <property type="entry name" value="PROTEIN_KINASE_ATP"/>
    <property type="match status" value="1"/>
</dbReference>
<dbReference type="FunFam" id="1.10.510.10:FF:000240">
    <property type="entry name" value="Lectin-domain containing receptor kinase A4.3"/>
    <property type="match status" value="1"/>
</dbReference>
<comment type="subcellular location">
    <subcellularLocation>
        <location evidence="1">Cell membrane</location>
        <topology evidence="1">Single-pass type I membrane protein</topology>
    </subcellularLocation>
</comment>
<dbReference type="PROSITE" id="PS51257">
    <property type="entry name" value="PROKAR_LIPOPROTEIN"/>
    <property type="match status" value="1"/>
</dbReference>
<sequence length="546" mass="61596">MACHRLRRLAVMLVVLAVACSFRADASDDPYQPEWPVCSLGDSFARGSPYETNLNGLLKKLSYDAVENDGFLINATFGEPNNVAFGVSMCFQDSYWADCVRCLDLAPSYATRACPYNRTVALLFNDCVIRYSDMNFFSVATDQNVSVGIVVTAYLNSSVVVEARRQMLNKLVDEAVASEPLWAYGNATHKDKSPVYGLVQCRRDLSQDQCRTCLTSFVEYVLAYFPNNTAASFKSISCFVKYHPEPIKLLDPHENTIKPTPLKDNKSLIIGLIAAAATSPFLFLLVLGILLRIFFRWWQKRRIIDNADETSNQFLSPNGASPNRFSYDMLATATSNFSDSKKLGEGGFGSVYKGFLIKMNLDVAIKRMSKHSRQGWKEYISEITIISHLRHRNLVQLIRFCHTQDELLLVYKLMPKGSLDKHLHNQENILPWKHRYDIVLGIGSALWYLHQDCEQGVLHRDIKPSNVMLDESYTAKLGDFGLARLVDHTKETHTTEPAGTTGYMDPECTATGRFSMESDIYSFGVLLLEVACGRRPAIMHKGRDFR</sequence>
<evidence type="ECO:0000256" key="12">
    <source>
        <dbReference type="ARBA" id="ARBA00022989"/>
    </source>
</evidence>
<dbReference type="AlphaFoldDB" id="A0A5J9T520"/>
<evidence type="ECO:0000256" key="13">
    <source>
        <dbReference type="ARBA" id="ARBA00023136"/>
    </source>
</evidence>
<dbReference type="GO" id="GO:0005886">
    <property type="term" value="C:plasma membrane"/>
    <property type="evidence" value="ECO:0007669"/>
    <property type="project" value="UniProtKB-SubCell"/>
</dbReference>
<dbReference type="InterPro" id="IPR008271">
    <property type="entry name" value="Ser/Thr_kinase_AS"/>
</dbReference>
<evidence type="ECO:0000256" key="8">
    <source>
        <dbReference type="ARBA" id="ARBA00022737"/>
    </source>
</evidence>
<evidence type="ECO:0008006" key="23">
    <source>
        <dbReference type="Google" id="ProtNLM"/>
    </source>
</evidence>
<dbReference type="CDD" id="cd23509">
    <property type="entry name" value="Gnk2-like"/>
    <property type="match status" value="2"/>
</dbReference>
<evidence type="ECO:0000313" key="22">
    <source>
        <dbReference type="Proteomes" id="UP000324897"/>
    </source>
</evidence>
<dbReference type="Gramene" id="TVU06476">
    <property type="protein sequence ID" value="TVU06476"/>
    <property type="gene ID" value="EJB05_49693"/>
</dbReference>
<dbReference type="InterPro" id="IPR017441">
    <property type="entry name" value="Protein_kinase_ATP_BS"/>
</dbReference>
<evidence type="ECO:0000259" key="20">
    <source>
        <dbReference type="PROSITE" id="PS51473"/>
    </source>
</evidence>
<feature type="signal peptide" evidence="18">
    <location>
        <begin position="1"/>
        <end position="26"/>
    </location>
</feature>
<keyword evidence="13 17" id="KW-0472">Membrane</keyword>
<dbReference type="SMART" id="SM00220">
    <property type="entry name" value="S_TKc"/>
    <property type="match status" value="1"/>
</dbReference>
<reference evidence="21 22" key="1">
    <citation type="journal article" date="2019" name="Sci. Rep.">
        <title>A high-quality genome of Eragrostis curvula grass provides insights into Poaceae evolution and supports new strategies to enhance forage quality.</title>
        <authorList>
            <person name="Carballo J."/>
            <person name="Santos B.A.C.M."/>
            <person name="Zappacosta D."/>
            <person name="Garbus I."/>
            <person name="Selva J.P."/>
            <person name="Gallo C.A."/>
            <person name="Diaz A."/>
            <person name="Albertini E."/>
            <person name="Caccamo M."/>
            <person name="Echenique V."/>
        </authorList>
    </citation>
    <scope>NUCLEOTIDE SEQUENCE [LARGE SCALE GENOMIC DNA]</scope>
    <source>
        <strain evidence="22">cv. Victoria</strain>
        <tissue evidence="21">Leaf</tissue>
    </source>
</reference>
<keyword evidence="9 16" id="KW-0547">Nucleotide-binding</keyword>
<evidence type="ECO:0000256" key="9">
    <source>
        <dbReference type="ARBA" id="ARBA00022741"/>
    </source>
</evidence>
<evidence type="ECO:0000259" key="19">
    <source>
        <dbReference type="PROSITE" id="PS50011"/>
    </source>
</evidence>
<evidence type="ECO:0000256" key="10">
    <source>
        <dbReference type="ARBA" id="ARBA00022777"/>
    </source>
</evidence>
<comment type="similarity">
    <text evidence="3">In the C-terminal section; belongs to the protein kinase superfamily. Ser/Thr protein kinase family.</text>
</comment>
<evidence type="ECO:0000256" key="17">
    <source>
        <dbReference type="SAM" id="Phobius"/>
    </source>
</evidence>
<dbReference type="Pfam" id="PF01657">
    <property type="entry name" value="Stress-antifung"/>
    <property type="match status" value="2"/>
</dbReference>
<feature type="domain" description="Gnk2-homologous" evidence="20">
    <location>
        <begin position="142"/>
        <end position="247"/>
    </location>
</feature>
<feature type="chain" id="PRO_5023906316" description="Protein kinase domain-containing protein" evidence="18">
    <location>
        <begin position="27"/>
        <end position="546"/>
    </location>
</feature>
<dbReference type="InterPro" id="IPR050528">
    <property type="entry name" value="L-type_Lectin-RKs"/>
</dbReference>
<dbReference type="PROSITE" id="PS51473">
    <property type="entry name" value="GNK2"/>
    <property type="match status" value="2"/>
</dbReference>
<keyword evidence="6 17" id="KW-0812">Transmembrane</keyword>
<evidence type="ECO:0000256" key="15">
    <source>
        <dbReference type="ARBA" id="ARBA00023180"/>
    </source>
</evidence>
<feature type="transmembrane region" description="Helical" evidence="17">
    <location>
        <begin position="268"/>
        <end position="295"/>
    </location>
</feature>
<evidence type="ECO:0000256" key="5">
    <source>
        <dbReference type="ARBA" id="ARBA00022679"/>
    </source>
</evidence>
<evidence type="ECO:0000256" key="14">
    <source>
        <dbReference type="ARBA" id="ARBA00023170"/>
    </source>
</evidence>
<organism evidence="21 22">
    <name type="scientific">Eragrostis curvula</name>
    <name type="common">weeping love grass</name>
    <dbReference type="NCBI Taxonomy" id="38414"/>
    <lineage>
        <taxon>Eukaryota</taxon>
        <taxon>Viridiplantae</taxon>
        <taxon>Streptophyta</taxon>
        <taxon>Embryophyta</taxon>
        <taxon>Tracheophyta</taxon>
        <taxon>Spermatophyta</taxon>
        <taxon>Magnoliopsida</taxon>
        <taxon>Liliopsida</taxon>
        <taxon>Poales</taxon>
        <taxon>Poaceae</taxon>
        <taxon>PACMAD clade</taxon>
        <taxon>Chloridoideae</taxon>
        <taxon>Eragrostideae</taxon>
        <taxon>Eragrostidinae</taxon>
        <taxon>Eragrostis</taxon>
    </lineage>
</organism>
<dbReference type="GO" id="GO:0002229">
    <property type="term" value="P:defense response to oomycetes"/>
    <property type="evidence" value="ECO:0007669"/>
    <property type="project" value="UniProtKB-ARBA"/>
</dbReference>